<evidence type="ECO:0000256" key="4">
    <source>
        <dbReference type="ARBA" id="ARBA00022490"/>
    </source>
</evidence>
<evidence type="ECO:0000256" key="6">
    <source>
        <dbReference type="ARBA" id="ARBA00022679"/>
    </source>
</evidence>
<dbReference type="EnsemblMetazoa" id="XM_017132197.1">
    <property type="protein sequence ID" value="XP_016987686.1"/>
    <property type="gene ID" value="LOC108050490"/>
</dbReference>
<dbReference type="InterPro" id="IPR019410">
    <property type="entry name" value="Methyltransf_16"/>
</dbReference>
<reference evidence="12" key="1">
    <citation type="journal article" date="2021" name="Elife">
        <title>Highly contiguous assemblies of 101 drosophilid genomes.</title>
        <authorList>
            <person name="Kim B.Y."/>
            <person name="Wang J.R."/>
            <person name="Miller D.E."/>
            <person name="Barmina O."/>
            <person name="Delaney E."/>
            <person name="Thompson A."/>
            <person name="Comeault A.A."/>
            <person name="Peede D."/>
            <person name="D'Agostino E.R."/>
            <person name="Pelaez J."/>
            <person name="Aguilar J.M."/>
            <person name="Haji D."/>
            <person name="Matsunaga T."/>
            <person name="Armstrong E.E."/>
            <person name="Zych M."/>
            <person name="Ogawa Y."/>
            <person name="Stamenkovic-Radak M."/>
            <person name="Jelic M."/>
            <person name="Veselinovic M.S."/>
            <person name="Tanaskovic M."/>
            <person name="Eric P."/>
            <person name="Gao J.J."/>
            <person name="Katoh T.K."/>
            <person name="Toda M.J."/>
            <person name="Watabe H."/>
            <person name="Watada M."/>
            <person name="Davis J.S."/>
            <person name="Moyle L.C."/>
            <person name="Manoli G."/>
            <person name="Bertolini E."/>
            <person name="Kostal V."/>
            <person name="Hawley R.S."/>
            <person name="Takahashi A."/>
            <person name="Jones C.D."/>
            <person name="Price D.K."/>
            <person name="Whiteman N."/>
            <person name="Kopp A."/>
            <person name="Matute D.R."/>
            <person name="Petrov D.A."/>
        </authorList>
    </citation>
    <scope>NUCLEOTIDE SEQUENCE [LARGE SCALE GENOMIC DNA]</scope>
</reference>
<dbReference type="PANTHER" id="PTHR14614:SF39">
    <property type="entry name" value="HISTIDINE PROTEIN METHYLTRANSFERASE 1 HOMOLOG"/>
    <property type="match status" value="1"/>
</dbReference>
<proteinExistence type="inferred from homology"/>
<keyword evidence="6" id="KW-0808">Transferase</keyword>
<evidence type="ECO:0000256" key="1">
    <source>
        <dbReference type="ARBA" id="ARBA00004123"/>
    </source>
</evidence>
<dbReference type="RefSeq" id="XP_016987686.1">
    <property type="nucleotide sequence ID" value="XM_017132197.1"/>
</dbReference>
<gene>
    <name evidence="13 14" type="primary">LOC108050490</name>
    <name evidence="11" type="synonym">108050490</name>
</gene>
<dbReference type="GO" id="GO:0018064">
    <property type="term" value="F:protein-L-histidine N-tele-methyltransferase activity"/>
    <property type="evidence" value="ECO:0007669"/>
    <property type="project" value="UniProtKB-EC"/>
</dbReference>
<keyword evidence="5 13" id="KW-0489">Methyltransferase</keyword>
<keyword evidence="7" id="KW-0949">S-adenosyl-L-methionine</keyword>
<evidence type="ECO:0000256" key="10">
    <source>
        <dbReference type="SAM" id="MobiDB-lite"/>
    </source>
</evidence>
<dbReference type="GO" id="GO:0032259">
    <property type="term" value="P:methylation"/>
    <property type="evidence" value="ECO:0007669"/>
    <property type="project" value="UniProtKB-KW"/>
</dbReference>
<evidence type="ECO:0000256" key="7">
    <source>
        <dbReference type="ARBA" id="ARBA00022691"/>
    </source>
</evidence>
<protein>
    <recommendedName>
        <fullName evidence="3">protein-histidine N-methyltransferase</fullName>
        <ecNumber evidence="3">2.1.1.85</ecNumber>
    </recommendedName>
</protein>
<accession>A0A6P4FC53</accession>
<keyword evidence="12" id="KW-1185">Reference proteome</keyword>
<comment type="subcellular location">
    <subcellularLocation>
        <location evidence="2">Cytoplasm</location>
    </subcellularLocation>
    <subcellularLocation>
        <location evidence="1">Nucleus</location>
    </subcellularLocation>
</comment>
<dbReference type="GeneID" id="108050490"/>
<name>A0A6P4FC53_DRORH</name>
<evidence type="ECO:0000313" key="12">
    <source>
        <dbReference type="Proteomes" id="UP001652680"/>
    </source>
</evidence>
<comment type="similarity">
    <text evidence="9">Belongs to the methyltransferase superfamily. METTL18 family.</text>
</comment>
<keyword evidence="8" id="KW-0539">Nucleus</keyword>
<evidence type="ECO:0000256" key="5">
    <source>
        <dbReference type="ARBA" id="ARBA00022603"/>
    </source>
</evidence>
<dbReference type="InterPro" id="IPR029063">
    <property type="entry name" value="SAM-dependent_MTases_sf"/>
</dbReference>
<dbReference type="Proteomes" id="UP001652680">
    <property type="component" value="Unassembled WGS sequence"/>
</dbReference>
<dbReference type="AlphaFoldDB" id="A0A6P4FC53"/>
<dbReference type="EnsemblMetazoa" id="XM_017132198.1">
    <property type="protein sequence ID" value="XP_016987687.1"/>
    <property type="gene ID" value="LOC108050490"/>
</dbReference>
<dbReference type="GO" id="GO:0005634">
    <property type="term" value="C:nucleus"/>
    <property type="evidence" value="ECO:0007669"/>
    <property type="project" value="UniProtKB-SubCell"/>
</dbReference>
<dbReference type="Pfam" id="PF10294">
    <property type="entry name" value="Methyltransf_16"/>
    <property type="match status" value="1"/>
</dbReference>
<reference evidence="11" key="3">
    <citation type="submission" date="2025-05" db="UniProtKB">
        <authorList>
            <consortium name="EnsemblMetazoa"/>
        </authorList>
    </citation>
    <scope>IDENTIFICATION</scope>
</reference>
<evidence type="ECO:0000256" key="3">
    <source>
        <dbReference type="ARBA" id="ARBA00012533"/>
    </source>
</evidence>
<evidence type="ECO:0000256" key="9">
    <source>
        <dbReference type="ARBA" id="ARBA00038126"/>
    </source>
</evidence>
<dbReference type="Gene3D" id="3.40.50.150">
    <property type="entry name" value="Vaccinia Virus protein VP39"/>
    <property type="match status" value="1"/>
</dbReference>
<sequence>MFKFNFEVEAESREDPEAVKSPIFSNEGDSEEPKPGYTKDIDWYQAEKVKPIDNLISTLDFYELNAKEMDVGNITIRHLVAGFLLEDIKAQAQLENLDIRKSEENHSDLIAGVYEGGAKIWECTESLLLYLSEEHEDSFWKDKRILDLGCGSGLLGIYAMKKGARVDFQDYNKDVLEYITYPNILLNADESLTEDEKLEFLDNHTTLYAGDWSHFAHLTKEVEKYDLILTSETIYNIENQQKLLETLADRLKPDGIALVAAKSHYFGVGGGLEQFSEKIKLGNLFHIQNVWQSDENLKRGILQLKFK</sequence>
<dbReference type="OMA" id="FQSESVW"/>
<dbReference type="OrthoDB" id="1723750at2759"/>
<feature type="region of interest" description="Disordered" evidence="10">
    <location>
        <begin position="1"/>
        <end position="37"/>
    </location>
</feature>
<dbReference type="EC" id="2.1.1.85" evidence="3"/>
<evidence type="ECO:0000256" key="2">
    <source>
        <dbReference type="ARBA" id="ARBA00004496"/>
    </source>
</evidence>
<evidence type="ECO:0000313" key="14">
    <source>
        <dbReference type="RefSeq" id="XP_016987687.1"/>
    </source>
</evidence>
<reference evidence="13 14" key="2">
    <citation type="submission" date="2025-04" db="UniProtKB">
        <authorList>
            <consortium name="RefSeq"/>
        </authorList>
    </citation>
    <scope>IDENTIFICATION</scope>
</reference>
<evidence type="ECO:0000313" key="11">
    <source>
        <dbReference type="EnsemblMetazoa" id="XP_016987686.1"/>
    </source>
</evidence>
<dbReference type="SUPFAM" id="SSF53335">
    <property type="entry name" value="S-adenosyl-L-methionine-dependent methyltransferases"/>
    <property type="match status" value="1"/>
</dbReference>
<dbReference type="GO" id="GO:0005737">
    <property type="term" value="C:cytoplasm"/>
    <property type="evidence" value="ECO:0007669"/>
    <property type="project" value="UniProtKB-SubCell"/>
</dbReference>
<evidence type="ECO:0000313" key="13">
    <source>
        <dbReference type="RefSeq" id="XP_016987686.1"/>
    </source>
</evidence>
<dbReference type="RefSeq" id="XP_016987687.1">
    <property type="nucleotide sequence ID" value="XM_017132198.1"/>
</dbReference>
<dbReference type="CDD" id="cd02440">
    <property type="entry name" value="AdoMet_MTases"/>
    <property type="match status" value="1"/>
</dbReference>
<organism evidence="14">
    <name type="scientific">Drosophila rhopaloa</name>
    <name type="common">Fruit fly</name>
    <dbReference type="NCBI Taxonomy" id="1041015"/>
    <lineage>
        <taxon>Eukaryota</taxon>
        <taxon>Metazoa</taxon>
        <taxon>Ecdysozoa</taxon>
        <taxon>Arthropoda</taxon>
        <taxon>Hexapoda</taxon>
        <taxon>Insecta</taxon>
        <taxon>Pterygota</taxon>
        <taxon>Neoptera</taxon>
        <taxon>Endopterygota</taxon>
        <taxon>Diptera</taxon>
        <taxon>Brachycera</taxon>
        <taxon>Muscomorpha</taxon>
        <taxon>Ephydroidea</taxon>
        <taxon>Drosophilidae</taxon>
        <taxon>Drosophila</taxon>
        <taxon>Sophophora</taxon>
    </lineage>
</organism>
<evidence type="ECO:0000256" key="8">
    <source>
        <dbReference type="ARBA" id="ARBA00023242"/>
    </source>
</evidence>
<keyword evidence="4" id="KW-0963">Cytoplasm</keyword>
<dbReference type="PANTHER" id="PTHR14614">
    <property type="entry name" value="HEPATOCELLULAR CARCINOMA-ASSOCIATED ANTIGEN"/>
    <property type="match status" value="1"/>
</dbReference>